<keyword evidence="4 8" id="KW-0028">Amino-acid biosynthesis</keyword>
<evidence type="ECO:0000256" key="2">
    <source>
        <dbReference type="ARBA" id="ARBA00009152"/>
    </source>
</evidence>
<dbReference type="Proteomes" id="UP000285138">
    <property type="component" value="Unassembled WGS sequence"/>
</dbReference>
<evidence type="ECO:0000256" key="7">
    <source>
        <dbReference type="ARBA" id="ARBA00049158"/>
    </source>
</evidence>
<dbReference type="GO" id="GO:0004401">
    <property type="term" value="F:histidinol-phosphatase activity"/>
    <property type="evidence" value="ECO:0007669"/>
    <property type="project" value="UniProtKB-UniRule"/>
</dbReference>
<dbReference type="SUPFAM" id="SSF89550">
    <property type="entry name" value="PHP domain-like"/>
    <property type="match status" value="1"/>
</dbReference>
<comment type="similarity">
    <text evidence="2 8">Belongs to the PHP hydrolase family. HisK subfamily.</text>
</comment>
<accession>A0A424YBA2</accession>
<dbReference type="PANTHER" id="PTHR21039:SF0">
    <property type="entry name" value="HISTIDINOL-PHOSPHATASE"/>
    <property type="match status" value="1"/>
</dbReference>
<name>A0A424YBA2_9FIRM</name>
<dbReference type="NCBIfam" id="NF005596">
    <property type="entry name" value="PRK07328.1"/>
    <property type="match status" value="1"/>
</dbReference>
<dbReference type="Pfam" id="PF02811">
    <property type="entry name" value="PHP"/>
    <property type="match status" value="1"/>
</dbReference>
<dbReference type="InterPro" id="IPR004013">
    <property type="entry name" value="PHP_dom"/>
</dbReference>
<evidence type="ECO:0000259" key="9">
    <source>
        <dbReference type="Pfam" id="PF02811"/>
    </source>
</evidence>
<dbReference type="GO" id="GO:0005737">
    <property type="term" value="C:cytoplasm"/>
    <property type="evidence" value="ECO:0007669"/>
    <property type="project" value="TreeGrafter"/>
</dbReference>
<keyword evidence="6 8" id="KW-0368">Histidine biosynthesis</keyword>
<evidence type="ECO:0000256" key="4">
    <source>
        <dbReference type="ARBA" id="ARBA00022605"/>
    </source>
</evidence>
<comment type="pathway">
    <text evidence="1 8">Amino-acid biosynthesis; L-histidine biosynthesis; L-histidine from 5-phospho-alpha-D-ribose 1-diphosphate: step 8/9.</text>
</comment>
<evidence type="ECO:0000313" key="10">
    <source>
        <dbReference type="EMBL" id="RQD73978.1"/>
    </source>
</evidence>
<comment type="caution">
    <text evidence="10">The sequence shown here is derived from an EMBL/GenBank/DDBJ whole genome shotgun (WGS) entry which is preliminary data.</text>
</comment>
<dbReference type="Gene3D" id="3.20.20.140">
    <property type="entry name" value="Metal-dependent hydrolases"/>
    <property type="match status" value="1"/>
</dbReference>
<dbReference type="EMBL" id="QZAA01000228">
    <property type="protein sequence ID" value="RQD73978.1"/>
    <property type="molecule type" value="Genomic_DNA"/>
</dbReference>
<dbReference type="InterPro" id="IPR010140">
    <property type="entry name" value="Histidinol_P_phosphatase_HisJ"/>
</dbReference>
<dbReference type="NCBIfam" id="TIGR01856">
    <property type="entry name" value="hisJ_fam"/>
    <property type="match status" value="1"/>
</dbReference>
<dbReference type="CDD" id="cd12110">
    <property type="entry name" value="PHP_HisPPase_Hisj_like"/>
    <property type="match status" value="1"/>
</dbReference>
<evidence type="ECO:0000256" key="8">
    <source>
        <dbReference type="RuleBase" id="RU366003"/>
    </source>
</evidence>
<evidence type="ECO:0000256" key="6">
    <source>
        <dbReference type="ARBA" id="ARBA00023102"/>
    </source>
</evidence>
<sequence>MVPIERLRQEKNNPPVKLGIEVDYLPGKEEAIKREISPYPFDYIMGSVHFLGNWDFTNPQVANEYEKLKDHEILQIHEDYFQLIEGLVQSGIFDIIGHIDVIKKFGYLPRKGTRYLMERVSDLLKEADICIEVNTAGFYAPIKEFYPGLEFLKLCFHKRIPITLGSDAHRPADVGRDIKKALAVVKEVGYREIALFRRRERYCRKI</sequence>
<evidence type="ECO:0000256" key="1">
    <source>
        <dbReference type="ARBA" id="ARBA00004970"/>
    </source>
</evidence>
<reference evidence="10 11" key="1">
    <citation type="submission" date="2018-08" db="EMBL/GenBank/DDBJ databases">
        <title>The metabolism and importance of syntrophic acetate oxidation coupled to methane or sulfide production in haloalkaline environments.</title>
        <authorList>
            <person name="Timmers P.H.A."/>
            <person name="Vavourakis C.D."/>
            <person name="Sorokin D.Y."/>
            <person name="Sinninghe Damste J.S."/>
            <person name="Muyzer G."/>
            <person name="Stams A.J.M."/>
            <person name="Plugge C.M."/>
        </authorList>
    </citation>
    <scope>NUCLEOTIDE SEQUENCE [LARGE SCALE GENOMIC DNA]</scope>
    <source>
        <strain evidence="10">MSAO_Bac1</strain>
    </source>
</reference>
<evidence type="ECO:0000256" key="5">
    <source>
        <dbReference type="ARBA" id="ARBA00022801"/>
    </source>
</evidence>
<dbReference type="EC" id="3.1.3.15" evidence="3 8"/>
<dbReference type="GO" id="GO:0000105">
    <property type="term" value="P:L-histidine biosynthetic process"/>
    <property type="evidence" value="ECO:0007669"/>
    <property type="project" value="UniProtKB-UniRule"/>
</dbReference>
<dbReference type="AlphaFoldDB" id="A0A424YBA2"/>
<keyword evidence="5 8" id="KW-0378">Hydrolase</keyword>
<comment type="catalytic activity">
    <reaction evidence="7 8">
        <text>L-histidinol phosphate + H2O = L-histidinol + phosphate</text>
        <dbReference type="Rhea" id="RHEA:14465"/>
        <dbReference type="ChEBI" id="CHEBI:15377"/>
        <dbReference type="ChEBI" id="CHEBI:43474"/>
        <dbReference type="ChEBI" id="CHEBI:57699"/>
        <dbReference type="ChEBI" id="CHEBI:57980"/>
        <dbReference type="EC" id="3.1.3.15"/>
    </reaction>
</comment>
<dbReference type="UniPathway" id="UPA00031">
    <property type="reaction ID" value="UER00013"/>
</dbReference>
<evidence type="ECO:0000256" key="3">
    <source>
        <dbReference type="ARBA" id="ARBA00013085"/>
    </source>
</evidence>
<gene>
    <name evidence="10" type="ORF">D5R97_08440</name>
</gene>
<evidence type="ECO:0000313" key="11">
    <source>
        <dbReference type="Proteomes" id="UP000285138"/>
    </source>
</evidence>
<dbReference type="PANTHER" id="PTHR21039">
    <property type="entry name" value="HISTIDINOL PHOSPHATASE-RELATED"/>
    <property type="match status" value="1"/>
</dbReference>
<dbReference type="InterPro" id="IPR016195">
    <property type="entry name" value="Pol/histidinol_Pase-like"/>
</dbReference>
<organism evidence="10 11">
    <name type="scientific">Candidatus Syntrophonatronum acetioxidans</name>
    <dbReference type="NCBI Taxonomy" id="1795816"/>
    <lineage>
        <taxon>Bacteria</taxon>
        <taxon>Bacillati</taxon>
        <taxon>Bacillota</taxon>
        <taxon>Clostridia</taxon>
        <taxon>Eubacteriales</taxon>
        <taxon>Syntrophomonadaceae</taxon>
        <taxon>Candidatus Syntrophonatronum</taxon>
    </lineage>
</organism>
<feature type="domain" description="PHP" evidence="9">
    <location>
        <begin position="15"/>
        <end position="136"/>
    </location>
</feature>
<protein>
    <recommendedName>
        <fullName evidence="3 8">Histidinol-phosphatase</fullName>
        <shortName evidence="8">HolPase</shortName>
        <ecNumber evidence="3 8">3.1.3.15</ecNumber>
    </recommendedName>
</protein>
<proteinExistence type="inferred from homology"/>